<dbReference type="InterPro" id="IPR027268">
    <property type="entry name" value="Peptidase_M4/M1_CTD_sf"/>
</dbReference>
<proteinExistence type="predicted"/>
<evidence type="ECO:0000313" key="5">
    <source>
        <dbReference type="EMBL" id="CAA9556704.1"/>
    </source>
</evidence>
<feature type="domain" description="Peptidase M1 membrane alanine aminopeptidase" evidence="3">
    <location>
        <begin position="520"/>
        <end position="668"/>
    </location>
</feature>
<dbReference type="GO" id="GO:0008237">
    <property type="term" value="F:metallopeptidase activity"/>
    <property type="evidence" value="ECO:0007669"/>
    <property type="project" value="InterPro"/>
</dbReference>
<name>A0A6J4USD9_9ACTN</name>
<dbReference type="SUPFAM" id="SSF55486">
    <property type="entry name" value="Metalloproteases ('zincins'), catalytic domain"/>
    <property type="match status" value="1"/>
</dbReference>
<organism evidence="5">
    <name type="scientific">uncultured Thermoleophilia bacterium</name>
    <dbReference type="NCBI Taxonomy" id="1497501"/>
    <lineage>
        <taxon>Bacteria</taxon>
        <taxon>Bacillati</taxon>
        <taxon>Actinomycetota</taxon>
        <taxon>Thermoleophilia</taxon>
        <taxon>environmental samples</taxon>
    </lineage>
</organism>
<dbReference type="SUPFAM" id="SSF63737">
    <property type="entry name" value="Leukotriene A4 hydrolase N-terminal domain"/>
    <property type="match status" value="1"/>
</dbReference>
<dbReference type="PANTHER" id="PTHR11533:SF297">
    <property type="entry name" value="AMINOPEPTIDASE N"/>
    <property type="match status" value="1"/>
</dbReference>
<dbReference type="PANTHER" id="PTHR11533">
    <property type="entry name" value="PROTEASE M1 ZINC METALLOPROTEASE"/>
    <property type="match status" value="1"/>
</dbReference>
<feature type="domain" description="Aminopeptidase N-like N-terminal" evidence="4">
    <location>
        <begin position="54"/>
        <end position="224"/>
    </location>
</feature>
<dbReference type="GO" id="GO:0008270">
    <property type="term" value="F:zinc ion binding"/>
    <property type="evidence" value="ECO:0007669"/>
    <property type="project" value="InterPro"/>
</dbReference>
<evidence type="ECO:0000259" key="4">
    <source>
        <dbReference type="Pfam" id="PF17900"/>
    </source>
</evidence>
<dbReference type="AlphaFoldDB" id="A0A6J4USD9"/>
<protein>
    <submittedName>
        <fullName evidence="5">Putative metallopeptidase</fullName>
    </submittedName>
</protein>
<feature type="compositionally biased region" description="Low complexity" evidence="1">
    <location>
        <begin position="686"/>
        <end position="698"/>
    </location>
</feature>
<dbReference type="InterPro" id="IPR042097">
    <property type="entry name" value="Aminopeptidase_N-like_N_sf"/>
</dbReference>
<gene>
    <name evidence="5" type="ORF">AVDCRST_MAG79-3144</name>
</gene>
<feature type="region of interest" description="Disordered" evidence="1">
    <location>
        <begin position="676"/>
        <end position="708"/>
    </location>
</feature>
<dbReference type="InterPro" id="IPR014782">
    <property type="entry name" value="Peptidase_M1_dom"/>
</dbReference>
<dbReference type="CDD" id="cd09603">
    <property type="entry name" value="M1_APN_like"/>
    <property type="match status" value="1"/>
</dbReference>
<sequence>MSRRVAVVLAVLVASWGGSTATAVADPPDFRPGAAGLGDPYFPGAGNGGYNVHRYDLDLAYDPATDVLDGVATIRARATQDLSSFNLDFEGLEVRSVRVAGRPASWTREGKELVVTPARGLREGRTFKVVIAYRGVPGPVDDPLFGDAGFLATDDGALALGQPFSAATWYPVNDHPSDAAEYRIRITVPEGVEAISNGQLRSRRSRAGEEVWVWRAREPMASYLSFMAIGQFDVRQYSRDGLRFFDALDEGLLERFAPRTGERFAISQRAEGSYKRLTRTISVPEAGGRLSFWARRSSEAGWDNFFVEARTAGGEDWTTLRDLNGHTENASFAGCQYELGLHPFLTHYLTATEAGCDPTGTTGEWHAASGIGSGYEQWAVDLSAYAGKDVEISLSYASDDLFQLSGVVVDDIEVSTGEGSTSFEEDDEPMDGWTASGPPEGSPANENTWVTGTAADAPDPIGTMIQASFERQPDIISFLSTTFGPYPFRDAGGVVDRVDISFALETQTRPVYAPGFFSTQRAGDDVVVHELAHQWTGDKLRLGRWQDIWLNEGFATYAEWLWSEHEGRETAQQLFEKFTTNTWPDPADPFWSVTIGHPQDASLLFDTAVYYRGAMTLQALRNEMGDPAFFGLLRSWGGQSPRTVTTDDFIRAAEEVAGRQLDAFFERWLFTPARPDELPAAPAPAPARADAQALLDPASPLREAKLKK</sequence>
<dbReference type="EMBL" id="CADCWC010000506">
    <property type="protein sequence ID" value="CAA9556704.1"/>
    <property type="molecule type" value="Genomic_DNA"/>
</dbReference>
<feature type="region of interest" description="Disordered" evidence="1">
    <location>
        <begin position="417"/>
        <end position="443"/>
    </location>
</feature>
<evidence type="ECO:0000256" key="2">
    <source>
        <dbReference type="SAM" id="SignalP"/>
    </source>
</evidence>
<evidence type="ECO:0000259" key="3">
    <source>
        <dbReference type="Pfam" id="PF01433"/>
    </source>
</evidence>
<dbReference type="InterPro" id="IPR045357">
    <property type="entry name" value="Aminopeptidase_N-like_N"/>
</dbReference>
<dbReference type="Gene3D" id="2.60.40.1730">
    <property type="entry name" value="tricorn interacting facor f3 domain"/>
    <property type="match status" value="1"/>
</dbReference>
<dbReference type="Pfam" id="PF01433">
    <property type="entry name" value="Peptidase_M1"/>
    <property type="match status" value="1"/>
</dbReference>
<accession>A0A6J4USD9</accession>
<feature type="signal peptide" evidence="2">
    <location>
        <begin position="1"/>
        <end position="25"/>
    </location>
</feature>
<dbReference type="Pfam" id="PF17900">
    <property type="entry name" value="Peptidase_M1_N"/>
    <property type="match status" value="1"/>
</dbReference>
<reference evidence="5" key="1">
    <citation type="submission" date="2020-02" db="EMBL/GenBank/DDBJ databases">
        <authorList>
            <person name="Meier V. D."/>
        </authorList>
    </citation>
    <scope>NUCLEOTIDE SEQUENCE</scope>
    <source>
        <strain evidence="5">AVDCRST_MAG79</strain>
    </source>
</reference>
<dbReference type="Gene3D" id="1.10.390.10">
    <property type="entry name" value="Neutral Protease Domain 2"/>
    <property type="match status" value="1"/>
</dbReference>
<feature type="chain" id="PRO_5038884332" evidence="2">
    <location>
        <begin position="26"/>
        <end position="708"/>
    </location>
</feature>
<dbReference type="Pfam" id="PF20773">
    <property type="entry name" value="InhA-like_MAM"/>
    <property type="match status" value="1"/>
</dbReference>
<evidence type="ECO:0000256" key="1">
    <source>
        <dbReference type="SAM" id="MobiDB-lite"/>
    </source>
</evidence>
<dbReference type="InterPro" id="IPR050344">
    <property type="entry name" value="Peptidase_M1_aminopeptidases"/>
</dbReference>
<keyword evidence="2" id="KW-0732">Signal</keyword>